<dbReference type="Proteomes" id="UP000583279">
    <property type="component" value="Unassembled WGS sequence"/>
</dbReference>
<evidence type="ECO:0000313" key="4">
    <source>
        <dbReference type="EMBL" id="NNA43926.1"/>
    </source>
</evidence>
<dbReference type="PANTHER" id="PTHR43685:SF11">
    <property type="entry name" value="GLYCOSYLTRANSFERASE TAGX-RELATED"/>
    <property type="match status" value="1"/>
</dbReference>
<organism evidence="4 5">
    <name type="scientific">Pseudomonas lactis</name>
    <dbReference type="NCBI Taxonomy" id="1615674"/>
    <lineage>
        <taxon>Bacteria</taxon>
        <taxon>Pseudomonadati</taxon>
        <taxon>Pseudomonadota</taxon>
        <taxon>Gammaproteobacteria</taxon>
        <taxon>Pseudomonadales</taxon>
        <taxon>Pseudomonadaceae</taxon>
        <taxon>Pseudomonas</taxon>
    </lineage>
</organism>
<dbReference type="Gene3D" id="3.90.550.10">
    <property type="entry name" value="Spore Coat Polysaccharide Biosynthesis Protein SpsA, Chain A"/>
    <property type="match status" value="1"/>
</dbReference>
<dbReference type="Proteomes" id="UP000814074">
    <property type="component" value="Unassembled WGS sequence"/>
</dbReference>
<dbReference type="RefSeq" id="WP_120247695.1">
    <property type="nucleotide sequence ID" value="NZ_JAAQYK010000002.1"/>
</dbReference>
<dbReference type="InterPro" id="IPR001173">
    <property type="entry name" value="Glyco_trans_2-like"/>
</dbReference>
<accession>A0A7Y1PY70</accession>
<dbReference type="Pfam" id="PF00535">
    <property type="entry name" value="Glycos_transf_2"/>
    <property type="match status" value="1"/>
</dbReference>
<dbReference type="InterPro" id="IPR029044">
    <property type="entry name" value="Nucleotide-diphossugar_trans"/>
</dbReference>
<evidence type="ECO:0000313" key="5">
    <source>
        <dbReference type="Proteomes" id="UP000583279"/>
    </source>
</evidence>
<proteinExistence type="predicted"/>
<comment type="caution">
    <text evidence="4">The sequence shown here is derived from an EMBL/GenBank/DDBJ whole genome shotgun (WGS) entry which is preliminary data.</text>
</comment>
<dbReference type="InterPro" id="IPR050834">
    <property type="entry name" value="Glycosyltransf_2"/>
</dbReference>
<dbReference type="SUPFAM" id="SSF53448">
    <property type="entry name" value="Nucleotide-diphospho-sugar transferases"/>
    <property type="match status" value="1"/>
</dbReference>
<evidence type="ECO:0000313" key="3">
    <source>
        <dbReference type="EMBL" id="MCF5156582.1"/>
    </source>
</evidence>
<keyword evidence="1" id="KW-0472">Membrane</keyword>
<evidence type="ECO:0000313" key="6">
    <source>
        <dbReference type="Proteomes" id="UP000814074"/>
    </source>
</evidence>
<dbReference type="GO" id="GO:0016740">
    <property type="term" value="F:transferase activity"/>
    <property type="evidence" value="ECO:0007669"/>
    <property type="project" value="UniProtKB-KW"/>
</dbReference>
<feature type="domain" description="Glycosyltransferase 2-like" evidence="2">
    <location>
        <begin position="3"/>
        <end position="134"/>
    </location>
</feature>
<sequence>MLTIVIPSYNHAEFIVSCLDAALAVEPAATRVLIIDDGSPDNTMGVIQAYLETSTEATRVSVVSKKNSGLVNSLNLALSMVETELVYFIASDDVVIPEGMDIMLKEMQRSPELKFIIGDAVYFYGDREDEGPVYKKKHDTFFQLSPLQRRSALYLDYPAPILLQSTLFKTSSLREIGGWDVGLKWDDYPVFVKLFTQYDKFGKDFTFLSGINVVRYRQHDVNSYKDTFKQYGMVVQTLDAIAPEELRAQAQARALAFYILVALKTRDFRVVVKIIKYVGLKQFLGGVSCIPYVAYVHMLRDKL</sequence>
<gene>
    <name evidence="3" type="ORF">GIW47_28770</name>
    <name evidence="4" type="ORF">HBO18_07240</name>
</gene>
<reference evidence="3 6" key="1">
    <citation type="submission" date="2019-11" db="EMBL/GenBank/DDBJ databases">
        <title>Epiphytic Pseudomonas syringae from cherry orchards.</title>
        <authorList>
            <person name="Hulin M.T."/>
        </authorList>
    </citation>
    <scope>NUCLEOTIDE SEQUENCE [LARGE SCALE GENOMIC DNA]</scope>
    <source>
        <strain evidence="3 6">PA-6-3B</strain>
    </source>
</reference>
<dbReference type="PANTHER" id="PTHR43685">
    <property type="entry name" value="GLYCOSYLTRANSFERASE"/>
    <property type="match status" value="1"/>
</dbReference>
<dbReference type="AlphaFoldDB" id="A0A7Y1PY70"/>
<dbReference type="EMBL" id="WKDU01000074">
    <property type="protein sequence ID" value="MCF5156582.1"/>
    <property type="molecule type" value="Genomic_DNA"/>
</dbReference>
<evidence type="ECO:0000256" key="1">
    <source>
        <dbReference type="ARBA" id="ARBA00022519"/>
    </source>
</evidence>
<dbReference type="CDD" id="cd00761">
    <property type="entry name" value="Glyco_tranf_GTA_type"/>
    <property type="match status" value="1"/>
</dbReference>
<keyword evidence="6" id="KW-1185">Reference proteome</keyword>
<evidence type="ECO:0000259" key="2">
    <source>
        <dbReference type="Pfam" id="PF00535"/>
    </source>
</evidence>
<name>A0A7Y1PY70_9PSED</name>
<keyword evidence="1" id="KW-1003">Cell membrane</keyword>
<keyword evidence="4" id="KW-0808">Transferase</keyword>
<dbReference type="EMBL" id="JAAQYK010000002">
    <property type="protein sequence ID" value="NNA43926.1"/>
    <property type="molecule type" value="Genomic_DNA"/>
</dbReference>
<keyword evidence="1" id="KW-0997">Cell inner membrane</keyword>
<protein>
    <submittedName>
        <fullName evidence="3 4">Glycosyltransferase</fullName>
    </submittedName>
</protein>
<reference evidence="4 5" key="2">
    <citation type="journal article" date="2020" name="Front. Microbiol.">
        <title>Genetic Organization of the aprX-lipA2 Operon Affects the Proteolytic Potential of Pseudomonas Species in Milk.</title>
        <authorList>
            <person name="Maier C."/>
            <person name="Huptas C."/>
            <person name="von Neubeck M."/>
            <person name="Scherer S."/>
            <person name="Wenning M."/>
            <person name="Lucking G."/>
        </authorList>
    </citation>
    <scope>NUCLEOTIDE SEQUENCE [LARGE SCALE GENOMIC DNA]</scope>
    <source>
        <strain evidence="4 5">WS 4997</strain>
    </source>
</reference>